<keyword evidence="2 3" id="KW-0378">Hydrolase</keyword>
<dbReference type="SUPFAM" id="SSF56601">
    <property type="entry name" value="beta-lactamase/transpeptidase-like"/>
    <property type="match status" value="1"/>
</dbReference>
<organism evidence="3 4">
    <name type="scientific">Labedella phragmitis</name>
    <dbReference type="NCBI Taxonomy" id="2498849"/>
    <lineage>
        <taxon>Bacteria</taxon>
        <taxon>Bacillati</taxon>
        <taxon>Actinomycetota</taxon>
        <taxon>Actinomycetes</taxon>
        <taxon>Micrococcales</taxon>
        <taxon>Microbacteriaceae</taxon>
        <taxon>Labedella</taxon>
    </lineage>
</organism>
<evidence type="ECO:0000256" key="2">
    <source>
        <dbReference type="ARBA" id="ARBA00022801"/>
    </source>
</evidence>
<keyword evidence="3" id="KW-0121">Carboxypeptidase</keyword>
<name>A0A3S5CEJ8_9MICO</name>
<dbReference type="GO" id="GO:0000270">
    <property type="term" value="P:peptidoglycan metabolic process"/>
    <property type="evidence" value="ECO:0007669"/>
    <property type="project" value="TreeGrafter"/>
</dbReference>
<evidence type="ECO:0000313" key="4">
    <source>
        <dbReference type="Proteomes" id="UP000288547"/>
    </source>
</evidence>
<dbReference type="OrthoDB" id="56883at2"/>
<dbReference type="InterPro" id="IPR006311">
    <property type="entry name" value="TAT_signal"/>
</dbReference>
<evidence type="ECO:0000256" key="1">
    <source>
        <dbReference type="ARBA" id="ARBA00006096"/>
    </source>
</evidence>
<dbReference type="EMBL" id="RZNB01000003">
    <property type="protein sequence ID" value="RWZ51064.1"/>
    <property type="molecule type" value="Genomic_DNA"/>
</dbReference>
<dbReference type="PANTHER" id="PTHR30023:SF0">
    <property type="entry name" value="PENICILLIN-SENSITIVE CARBOXYPEPTIDASE A"/>
    <property type="match status" value="1"/>
</dbReference>
<gene>
    <name evidence="3" type="primary">dacB</name>
    <name evidence="3" type="ORF">ELQ90_09720</name>
</gene>
<dbReference type="GO" id="GO:0006508">
    <property type="term" value="P:proteolysis"/>
    <property type="evidence" value="ECO:0007669"/>
    <property type="project" value="InterPro"/>
</dbReference>
<protein>
    <submittedName>
        <fullName evidence="3">D-alanyl-D-alanine carboxypeptidase/D-alanyl-D-alanine-endopeptidase</fullName>
        <ecNumber evidence="3">3.4.16.4</ecNumber>
    </submittedName>
</protein>
<dbReference type="PANTHER" id="PTHR30023">
    <property type="entry name" value="D-ALANYL-D-ALANINE CARBOXYPEPTIDASE"/>
    <property type="match status" value="1"/>
</dbReference>
<dbReference type="RefSeq" id="WP_128495058.1">
    <property type="nucleotide sequence ID" value="NZ_RZNB01000003.1"/>
</dbReference>
<dbReference type="InterPro" id="IPR012338">
    <property type="entry name" value="Beta-lactam/transpept-like"/>
</dbReference>
<keyword evidence="4" id="KW-1185">Reference proteome</keyword>
<dbReference type="NCBIfam" id="TIGR00666">
    <property type="entry name" value="PBP4"/>
    <property type="match status" value="1"/>
</dbReference>
<sequence length="467" mass="47402">MSKRRRPWEADKTGGRRRARRATAVVAGLAVLAGAGVSAAAATGWTPFGRGSGSVTAAPLELFGMPAEDCRIDAALDGWASGTLHLDARDVEDGEQLIGIRSDDAAATGSTMKLLTAAAAVTTLGPGATIETHVVEGESADTVVLVGGGDPTLSRLPSGQESVYPGAPHLDDLARQVLDARSRDPRLADTPIRHLEVDASLFSGPAWEPGWPESARTSGSVSNITAVMVDGDRDDPTVAYSPRSGSAVQRAATAFAAELGAEVVVGDLVAAPPDAEELGAVRSAPVRDLVRHLLTNSDNTLAEALARLVAIERGVGSDFAAVQTGTTGALAELGLDVEGLRLADGSGLSRDDAVPAAFLTRLLVEVARHTDGLAVVDDGLAVAGRSGTLAEDGRFSAQNADAAGRIRAKSGTLSDMSGLAGLTNAADGTTVAFTIWAEDTPPGAAATDARAAVDALAAEVSRCGAAL</sequence>
<dbReference type="PRINTS" id="PR00922">
    <property type="entry name" value="DADACBPTASE3"/>
</dbReference>
<keyword evidence="3" id="KW-0645">Protease</keyword>
<dbReference type="InterPro" id="IPR000667">
    <property type="entry name" value="Peptidase_S13"/>
</dbReference>
<comment type="caution">
    <text evidence="3">The sequence shown here is derived from an EMBL/GenBank/DDBJ whole genome shotgun (WGS) entry which is preliminary data.</text>
</comment>
<dbReference type="GO" id="GO:0009002">
    <property type="term" value="F:serine-type D-Ala-D-Ala carboxypeptidase activity"/>
    <property type="evidence" value="ECO:0007669"/>
    <property type="project" value="UniProtKB-EC"/>
</dbReference>
<proteinExistence type="inferred from homology"/>
<reference evidence="3 4" key="1">
    <citation type="submission" date="2018-12" db="EMBL/GenBank/DDBJ databases">
        <authorList>
            <person name="Li F."/>
        </authorList>
    </citation>
    <scope>NUCLEOTIDE SEQUENCE [LARGE SCALE GENOMIC DNA]</scope>
    <source>
        <strain evidence="3 4">11W25H-1</strain>
    </source>
</reference>
<evidence type="ECO:0000313" key="3">
    <source>
        <dbReference type="EMBL" id="RWZ51064.1"/>
    </source>
</evidence>
<dbReference type="EC" id="3.4.16.4" evidence="3"/>
<dbReference type="Gene3D" id="3.40.710.10">
    <property type="entry name" value="DD-peptidase/beta-lactamase superfamily"/>
    <property type="match status" value="1"/>
</dbReference>
<dbReference type="Pfam" id="PF02113">
    <property type="entry name" value="Peptidase_S13"/>
    <property type="match status" value="2"/>
</dbReference>
<dbReference type="PROSITE" id="PS51318">
    <property type="entry name" value="TAT"/>
    <property type="match status" value="1"/>
</dbReference>
<dbReference type="AlphaFoldDB" id="A0A3S5CEJ8"/>
<dbReference type="Proteomes" id="UP000288547">
    <property type="component" value="Unassembled WGS sequence"/>
</dbReference>
<comment type="similarity">
    <text evidence="1">Belongs to the peptidase S13 family.</text>
</comment>
<accession>A0A3S5CEJ8</accession>